<dbReference type="SUPFAM" id="SSF56574">
    <property type="entry name" value="Serpins"/>
    <property type="match status" value="1"/>
</dbReference>
<evidence type="ECO:0000256" key="4">
    <source>
        <dbReference type="ARBA" id="ARBA00059476"/>
    </source>
</evidence>
<evidence type="ECO:0000256" key="3">
    <source>
        <dbReference type="ARBA" id="ARBA00022900"/>
    </source>
</evidence>
<dbReference type="FunFam" id="2.30.39.10:FF:000014">
    <property type="entry name" value="Serpin family B member 9"/>
    <property type="match status" value="1"/>
</dbReference>
<dbReference type="FunFam" id="3.30.497.10:FF:000018">
    <property type="entry name" value="Serpin family B member 8"/>
    <property type="match status" value="1"/>
</dbReference>
<dbReference type="HOGENOM" id="CLU_023330_0_2_1"/>
<dbReference type="InterPro" id="IPR023795">
    <property type="entry name" value="Serpin_CS"/>
</dbReference>
<dbReference type="InterPro" id="IPR023796">
    <property type="entry name" value="Serpin_dom"/>
</dbReference>
<dbReference type="GO" id="GO:0004867">
    <property type="term" value="F:serine-type endopeptidase inhibitor activity"/>
    <property type="evidence" value="ECO:0007669"/>
    <property type="project" value="UniProtKB-KW"/>
</dbReference>
<keyword evidence="2" id="KW-0646">Protease inhibitor</keyword>
<dbReference type="PANTHER" id="PTHR11461">
    <property type="entry name" value="SERINE PROTEASE INHIBITOR, SERPIN"/>
    <property type="match status" value="1"/>
</dbReference>
<dbReference type="OrthoDB" id="671595at2759"/>
<dbReference type="RefSeq" id="XP_005335223.2">
    <property type="nucleotide sequence ID" value="XM_005335166.4"/>
</dbReference>
<evidence type="ECO:0000259" key="6">
    <source>
        <dbReference type="SMART" id="SM00093"/>
    </source>
</evidence>
<dbReference type="EMBL" id="AGTP01081542">
    <property type="status" value="NOT_ANNOTATED_CDS"/>
    <property type="molecule type" value="Genomic_DNA"/>
</dbReference>
<feature type="domain" description="Serpin" evidence="6">
    <location>
        <begin position="65"/>
        <end position="427"/>
    </location>
</feature>
<dbReference type="Proteomes" id="UP000005215">
    <property type="component" value="Unassembled WGS sequence"/>
</dbReference>
<dbReference type="InParanoid" id="I3N4Z0"/>
<dbReference type="EMBL" id="AGTP01081540">
    <property type="status" value="NOT_ANNOTATED_CDS"/>
    <property type="molecule type" value="Genomic_DNA"/>
</dbReference>
<dbReference type="InterPro" id="IPR042178">
    <property type="entry name" value="Serpin_sf_1"/>
</dbReference>
<keyword evidence="8" id="KW-1185">Reference proteome</keyword>
<dbReference type="InterPro" id="IPR042185">
    <property type="entry name" value="Serpin_sf_2"/>
</dbReference>
<dbReference type="KEGG" id="iti:101957374"/>
<name>I3N4Z0_ICTTR</name>
<organism evidence="7 8">
    <name type="scientific">Ictidomys tridecemlineatus</name>
    <name type="common">Thirteen-lined ground squirrel</name>
    <name type="synonym">Spermophilus tridecemlineatus</name>
    <dbReference type="NCBI Taxonomy" id="43179"/>
    <lineage>
        <taxon>Eukaryota</taxon>
        <taxon>Metazoa</taxon>
        <taxon>Chordata</taxon>
        <taxon>Craniata</taxon>
        <taxon>Vertebrata</taxon>
        <taxon>Euteleostomi</taxon>
        <taxon>Mammalia</taxon>
        <taxon>Eutheria</taxon>
        <taxon>Euarchontoglires</taxon>
        <taxon>Glires</taxon>
        <taxon>Rodentia</taxon>
        <taxon>Sciuromorpha</taxon>
        <taxon>Sciuridae</taxon>
        <taxon>Xerinae</taxon>
        <taxon>Marmotini</taxon>
        <taxon>Ictidomys</taxon>
    </lineage>
</organism>
<dbReference type="CDD" id="cd19956">
    <property type="entry name" value="serpinB"/>
    <property type="match status" value="1"/>
</dbReference>
<proteinExistence type="inferred from homology"/>
<comment type="function">
    <text evidence="4">Has an important role in epithelial desmosome-mediated cell-cell adhesion.</text>
</comment>
<accession>I3N4Z0</accession>
<dbReference type="MEROPS" id="I04.014"/>
<evidence type="ECO:0000313" key="8">
    <source>
        <dbReference type="Proteomes" id="UP000005215"/>
    </source>
</evidence>
<dbReference type="FunCoup" id="I3N4Z0">
    <property type="interactions" value="747"/>
</dbReference>
<dbReference type="Gene3D" id="2.30.39.10">
    <property type="entry name" value="Alpha-1-antitrypsin, domain 1"/>
    <property type="match status" value="1"/>
</dbReference>
<dbReference type="InterPro" id="IPR036186">
    <property type="entry name" value="Serpin_sf"/>
</dbReference>
<dbReference type="SMART" id="SM00093">
    <property type="entry name" value="SERPIN"/>
    <property type="match status" value="1"/>
</dbReference>
<evidence type="ECO:0000256" key="2">
    <source>
        <dbReference type="ARBA" id="ARBA00022690"/>
    </source>
</evidence>
<dbReference type="EMBL" id="AGTP01081546">
    <property type="status" value="NOT_ANNOTATED_CDS"/>
    <property type="molecule type" value="Genomic_DNA"/>
</dbReference>
<evidence type="ECO:0000256" key="1">
    <source>
        <dbReference type="ARBA" id="ARBA00006426"/>
    </source>
</evidence>
<evidence type="ECO:0000256" key="5">
    <source>
        <dbReference type="ARBA" id="ARBA00071177"/>
    </source>
</evidence>
<dbReference type="EMBL" id="AGTP01081545">
    <property type="status" value="NOT_ANNOTATED_CDS"/>
    <property type="molecule type" value="Genomic_DNA"/>
</dbReference>
<dbReference type="InterPro" id="IPR000215">
    <property type="entry name" value="Serpin_fam"/>
</dbReference>
<reference evidence="7" key="2">
    <citation type="submission" date="2025-08" db="UniProtKB">
        <authorList>
            <consortium name="Ensembl"/>
        </authorList>
    </citation>
    <scope>IDENTIFICATION</scope>
</reference>
<dbReference type="PROSITE" id="PS00284">
    <property type="entry name" value="SERPIN"/>
    <property type="match status" value="1"/>
</dbReference>
<dbReference type="GO" id="GO:0005615">
    <property type="term" value="C:extracellular space"/>
    <property type="evidence" value="ECO:0007669"/>
    <property type="project" value="InterPro"/>
</dbReference>
<dbReference type="STRING" id="43179.ENSSTOP00000019436"/>
<dbReference type="EMBL" id="AGTP01081547">
    <property type="status" value="NOT_ANNOTATED_CDS"/>
    <property type="molecule type" value="Genomic_DNA"/>
</dbReference>
<keyword evidence="3" id="KW-0722">Serine protease inhibitor</keyword>
<dbReference type="PANTHER" id="PTHR11461:SF350">
    <property type="entry name" value="SERPIN B9"/>
    <property type="match status" value="1"/>
</dbReference>
<protein>
    <recommendedName>
        <fullName evidence="5">Serpin B8</fullName>
    </recommendedName>
</protein>
<dbReference type="EMBL" id="AGTP01081538">
    <property type="status" value="NOT_ANNOTATED_CDS"/>
    <property type="molecule type" value="Genomic_DNA"/>
</dbReference>
<dbReference type="EMBL" id="AGTP01081543">
    <property type="status" value="NOT_ANNOTATED_CDS"/>
    <property type="molecule type" value="Genomic_DNA"/>
</dbReference>
<dbReference type="Pfam" id="PF00079">
    <property type="entry name" value="Serpin"/>
    <property type="match status" value="1"/>
</dbReference>
<dbReference type="InterPro" id="IPR000240">
    <property type="entry name" value="Serpin_B9/Maspin"/>
</dbReference>
<reference evidence="8" key="1">
    <citation type="submission" date="2011-11" db="EMBL/GenBank/DDBJ databases">
        <title>The Draft Genome of Spermophilus tridecemlineatus.</title>
        <authorList>
            <consortium name="The Broad Institute Genome Assembly &amp; Analysis Group"/>
            <consortium name="Computational R&amp;D Group"/>
            <consortium name="and Sequencing Platform"/>
            <person name="Di Palma F."/>
            <person name="Alfoldi J."/>
            <person name="Johnson J."/>
            <person name="Berlin A."/>
            <person name="Gnerre S."/>
            <person name="Jaffe D."/>
            <person name="MacCallum I."/>
            <person name="Young S."/>
            <person name="Walker B.J."/>
            <person name="Lindblad-Toh K."/>
        </authorList>
    </citation>
    <scope>NUCLEOTIDE SEQUENCE [LARGE SCALE GENOMIC DNA]</scope>
</reference>
<dbReference type="GeneID" id="101957374"/>
<dbReference type="GO" id="GO:0005737">
    <property type="term" value="C:cytoplasm"/>
    <property type="evidence" value="ECO:0007669"/>
    <property type="project" value="TreeGrafter"/>
</dbReference>
<dbReference type="EMBL" id="AGTP01081544">
    <property type="status" value="NOT_ANNOTATED_CDS"/>
    <property type="molecule type" value="Genomic_DNA"/>
</dbReference>
<evidence type="ECO:0000313" key="7">
    <source>
        <dbReference type="Ensembl" id="ENSSTOP00000019436.2"/>
    </source>
</evidence>
<dbReference type="EMBL" id="AGTP01081539">
    <property type="status" value="NOT_ANNOTATED_CDS"/>
    <property type="molecule type" value="Genomic_DNA"/>
</dbReference>
<dbReference type="GeneTree" id="ENSGT00940000154931"/>
<dbReference type="PRINTS" id="PR00676">
    <property type="entry name" value="MASPIN"/>
</dbReference>
<comment type="similarity">
    <text evidence="1">Belongs to the serpin family. Ov-serpin subfamily.</text>
</comment>
<sequence>MPLAVSLADSQPFVVGLRALSVSESCKEHEVRNSSPNSWRLAWCSSAYRPWIMDSLSKANGTFAIQVLKTLCQDRPSQNVFFSPLSISSALAMVLLGAKGNTKVQMAQAMSLNTEEDIHKGFQMLLIQVIKPNSKYFLRIANRLFGEKTCDFLSTFKESCLQFYHSKLERLSFAKATEKSRKHINTWVSKETKGKIPDLLPMNSIDKQARLVLVNAIYFKGTWNEPFVKSCTCEMPFKINQKEERPVQMMCQEAYFNIGYVNEVHTQVLELPYAGKELSMIILLPDDGVDLSSVENNLTFEKFIAWTEAASLQNTEVEVLLPRFKLQEDYEMKSVLQRLGMVDAFQRGQADLSAMSTETDLCLSKVVHKSVVEVNEEGTEAAAATGIVIVADCSACIPTFHADHPFLFFIRHNQTNTVLFCGRFSSP</sequence>
<dbReference type="EMBL" id="AGTP01081541">
    <property type="status" value="NOT_ANNOTATED_CDS"/>
    <property type="molecule type" value="Genomic_DNA"/>
</dbReference>
<reference evidence="7" key="3">
    <citation type="submission" date="2025-09" db="UniProtKB">
        <authorList>
            <consortium name="Ensembl"/>
        </authorList>
    </citation>
    <scope>IDENTIFICATION</scope>
</reference>
<dbReference type="eggNOG" id="KOG2392">
    <property type="taxonomic scope" value="Eukaryota"/>
</dbReference>
<dbReference type="AlphaFoldDB" id="I3N4Z0"/>
<gene>
    <name evidence="7" type="primary">LOC101957374</name>
</gene>
<dbReference type="Ensembl" id="ENSSTOT00000021204.2">
    <property type="protein sequence ID" value="ENSSTOP00000019436.2"/>
    <property type="gene ID" value="ENSSTOG00000002525.3"/>
</dbReference>
<dbReference type="Gene3D" id="3.30.497.10">
    <property type="entry name" value="Antithrombin, subunit I, domain 2"/>
    <property type="match status" value="1"/>
</dbReference>